<evidence type="ECO:0000313" key="3">
    <source>
        <dbReference type="Proteomes" id="UP000198287"/>
    </source>
</evidence>
<accession>A0A226DP95</accession>
<proteinExistence type="predicted"/>
<evidence type="ECO:0000313" key="2">
    <source>
        <dbReference type="EMBL" id="OXA46046.1"/>
    </source>
</evidence>
<feature type="chain" id="PRO_5013325142" evidence="1">
    <location>
        <begin position="24"/>
        <end position="121"/>
    </location>
</feature>
<comment type="caution">
    <text evidence="2">The sequence shown here is derived from an EMBL/GenBank/DDBJ whole genome shotgun (WGS) entry which is preliminary data.</text>
</comment>
<organism evidence="2 3">
    <name type="scientific">Folsomia candida</name>
    <name type="common">Springtail</name>
    <dbReference type="NCBI Taxonomy" id="158441"/>
    <lineage>
        <taxon>Eukaryota</taxon>
        <taxon>Metazoa</taxon>
        <taxon>Ecdysozoa</taxon>
        <taxon>Arthropoda</taxon>
        <taxon>Hexapoda</taxon>
        <taxon>Collembola</taxon>
        <taxon>Entomobryomorpha</taxon>
        <taxon>Isotomoidea</taxon>
        <taxon>Isotomidae</taxon>
        <taxon>Proisotominae</taxon>
        <taxon>Folsomia</taxon>
    </lineage>
</organism>
<sequence>MQSSRIVLLCAVVLVVVVSVTEGQIGSTGCSRKWAPAGWCWRYCSGSSGSWCYTGNQGPCETASCTGGSCSGISCEGADDSLIKFINATFIHHVSIVYTLRLFLFEFHGSKKFYHPIVTDR</sequence>
<name>A0A226DP95_FOLCA</name>
<evidence type="ECO:0000256" key="1">
    <source>
        <dbReference type="SAM" id="SignalP"/>
    </source>
</evidence>
<gene>
    <name evidence="2" type="ORF">Fcan01_19002</name>
</gene>
<dbReference type="EMBL" id="LNIX01000016">
    <property type="protein sequence ID" value="OXA46046.1"/>
    <property type="molecule type" value="Genomic_DNA"/>
</dbReference>
<reference evidence="2 3" key="1">
    <citation type="submission" date="2015-12" db="EMBL/GenBank/DDBJ databases">
        <title>The genome of Folsomia candida.</title>
        <authorList>
            <person name="Faddeeva A."/>
            <person name="Derks M.F."/>
            <person name="Anvar Y."/>
            <person name="Smit S."/>
            <person name="Van Straalen N."/>
            <person name="Roelofs D."/>
        </authorList>
    </citation>
    <scope>NUCLEOTIDE SEQUENCE [LARGE SCALE GENOMIC DNA]</scope>
    <source>
        <strain evidence="2 3">VU population</strain>
        <tissue evidence="2">Whole body</tissue>
    </source>
</reference>
<dbReference type="AlphaFoldDB" id="A0A226DP95"/>
<protein>
    <submittedName>
        <fullName evidence="2">Uncharacterized protein</fullName>
    </submittedName>
</protein>
<keyword evidence="1" id="KW-0732">Signal</keyword>
<feature type="signal peptide" evidence="1">
    <location>
        <begin position="1"/>
        <end position="23"/>
    </location>
</feature>
<dbReference type="Proteomes" id="UP000198287">
    <property type="component" value="Unassembled WGS sequence"/>
</dbReference>
<keyword evidence="3" id="KW-1185">Reference proteome</keyword>